<evidence type="ECO:0000313" key="3">
    <source>
        <dbReference type="Proteomes" id="UP000388452"/>
    </source>
</evidence>
<dbReference type="RefSeq" id="WP_082611793.1">
    <property type="nucleotide sequence ID" value="NZ_CP045068.1"/>
</dbReference>
<name>A0A5P8JSN7_9LACO</name>
<sequence length="42" mass="4957">MNPYQHLTTGERERIFVMHEQGETLEVIGRELKRSPSTISRE</sequence>
<organism evidence="2 3">
    <name type="scientific">Lacticaseibacillus manihotivorans</name>
    <dbReference type="NCBI Taxonomy" id="88233"/>
    <lineage>
        <taxon>Bacteria</taxon>
        <taxon>Bacillati</taxon>
        <taxon>Bacillota</taxon>
        <taxon>Bacilli</taxon>
        <taxon>Lactobacillales</taxon>
        <taxon>Lactobacillaceae</taxon>
        <taxon>Lacticaseibacillus</taxon>
    </lineage>
</organism>
<reference evidence="2 3" key="1">
    <citation type="submission" date="2019-10" db="EMBL/GenBank/DDBJ databases">
        <title>Genome sequencing of Lactobacillus manihotivorans.</title>
        <authorList>
            <person name="Kim K."/>
        </authorList>
    </citation>
    <scope>NUCLEOTIDE SEQUENCE [LARGE SCALE GENOMIC DNA]</scope>
    <source>
        <strain evidence="2 3">LM010</strain>
    </source>
</reference>
<gene>
    <name evidence="2" type="ORF">LM010_11835</name>
</gene>
<dbReference type="InterPro" id="IPR025246">
    <property type="entry name" value="IS30-like_HTH"/>
</dbReference>
<dbReference type="Gene3D" id="1.10.10.60">
    <property type="entry name" value="Homeodomain-like"/>
    <property type="match status" value="1"/>
</dbReference>
<evidence type="ECO:0000259" key="1">
    <source>
        <dbReference type="Pfam" id="PF13936"/>
    </source>
</evidence>
<proteinExistence type="predicted"/>
<accession>A0A5P8JSN7</accession>
<protein>
    <submittedName>
        <fullName evidence="2">Helix-turn-helix domain-containing protein</fullName>
    </submittedName>
</protein>
<dbReference type="Proteomes" id="UP000388452">
    <property type="component" value="Chromosome"/>
</dbReference>
<dbReference type="AlphaFoldDB" id="A0A5P8JSN7"/>
<dbReference type="Pfam" id="PF13936">
    <property type="entry name" value="HTH_38"/>
    <property type="match status" value="1"/>
</dbReference>
<dbReference type="EMBL" id="CP045068">
    <property type="protein sequence ID" value="QFQ92066.1"/>
    <property type="molecule type" value="Genomic_DNA"/>
</dbReference>
<evidence type="ECO:0000313" key="2">
    <source>
        <dbReference type="EMBL" id="QFQ92066.1"/>
    </source>
</evidence>
<feature type="domain" description="Transposase IS30-like HTH" evidence="1">
    <location>
        <begin position="4"/>
        <end position="42"/>
    </location>
</feature>